<comment type="caution">
    <text evidence="2">The sequence shown here is derived from an EMBL/GenBank/DDBJ whole genome shotgun (WGS) entry which is preliminary data.</text>
</comment>
<gene>
    <name evidence="2" type="ORF">G3I67_10065</name>
</gene>
<accession>A0A6B2QY82</accession>
<feature type="transmembrane region" description="Helical" evidence="1">
    <location>
        <begin position="24"/>
        <end position="46"/>
    </location>
</feature>
<sequence>MRNNPGCPQRLHDRSGKKQFKQQCGFAIFELVLVIMITTLIGIWGASTWMRQIDEAAAQATGVWLHAVKKAVDQMLKGQADVLTGIVDIGPDGSRYQDLRRPSVGELIEAGHLPKNFTLQPPLKFEIGIRVLPAQEGCRDHGCKLEALILAQPIGMKPEHAQDLNRIGKILMAMDGQGASVHPLVPSRIKGAQIDVSNPPLPDMPALMPGSIVTQSFYDSTVSTEFVRRNEKRHTELDTSVTVKGRLSAGEYLQIQGQASEFSACQPDGLVARAEDGELLVCNQGRWSAPGGRFGGAYILHGMYGCMNSGTEVAMINPLTGWCSCPRGYSPMQVSSWQQYMDDYDRVHTFICLK</sequence>
<dbReference type="RefSeq" id="WP_163654911.1">
    <property type="nucleotide sequence ID" value="NZ_JAAGRN010000006.1"/>
</dbReference>
<evidence type="ECO:0000313" key="2">
    <source>
        <dbReference type="EMBL" id="NDY83576.1"/>
    </source>
</evidence>
<dbReference type="AlphaFoldDB" id="A0A6B2QY82"/>
<dbReference type="EMBL" id="JAAGRN010000006">
    <property type="protein sequence ID" value="NDY83576.1"/>
    <property type="molecule type" value="Genomic_DNA"/>
</dbReference>
<reference evidence="2" key="1">
    <citation type="submission" date="2020-02" db="EMBL/GenBank/DDBJ databases">
        <authorList>
            <person name="Chen W.-M."/>
        </authorList>
    </citation>
    <scope>NUCLEOTIDE SEQUENCE</scope>
    <source>
        <strain evidence="2">NBD-18</strain>
    </source>
</reference>
<keyword evidence="1" id="KW-0812">Transmembrane</keyword>
<keyword evidence="1" id="KW-1133">Transmembrane helix</keyword>
<name>A0A6B2QY82_9BURK</name>
<protein>
    <submittedName>
        <fullName evidence="2">Uncharacterized protein</fullName>
    </submittedName>
</protein>
<evidence type="ECO:0000256" key="1">
    <source>
        <dbReference type="SAM" id="Phobius"/>
    </source>
</evidence>
<proteinExistence type="predicted"/>
<organism evidence="2">
    <name type="scientific">Sheuella amnicola</name>
    <dbReference type="NCBI Taxonomy" id="2707330"/>
    <lineage>
        <taxon>Bacteria</taxon>
        <taxon>Pseudomonadati</taxon>
        <taxon>Pseudomonadota</taxon>
        <taxon>Betaproteobacteria</taxon>
        <taxon>Burkholderiales</taxon>
        <taxon>Alcaligenaceae</taxon>
        <taxon>Sheuella</taxon>
    </lineage>
</organism>
<keyword evidence="1" id="KW-0472">Membrane</keyword>